<comment type="caution">
    <text evidence="1">The sequence shown here is derived from an EMBL/GenBank/DDBJ whole genome shotgun (WGS) entry which is preliminary data.</text>
</comment>
<accession>A0ABN3JCD9</accession>
<evidence type="ECO:0000313" key="1">
    <source>
        <dbReference type="EMBL" id="GAA2426810.1"/>
    </source>
</evidence>
<organism evidence="1 2">
    <name type="scientific">Actinomadura vinacea</name>
    <dbReference type="NCBI Taxonomy" id="115336"/>
    <lineage>
        <taxon>Bacteria</taxon>
        <taxon>Bacillati</taxon>
        <taxon>Actinomycetota</taxon>
        <taxon>Actinomycetes</taxon>
        <taxon>Streptosporangiales</taxon>
        <taxon>Thermomonosporaceae</taxon>
        <taxon>Actinomadura</taxon>
    </lineage>
</organism>
<dbReference type="EMBL" id="BAAARW010000016">
    <property type="protein sequence ID" value="GAA2426810.1"/>
    <property type="molecule type" value="Genomic_DNA"/>
</dbReference>
<name>A0ABN3JCD9_9ACTN</name>
<reference evidence="1 2" key="1">
    <citation type="journal article" date="2019" name="Int. J. Syst. Evol. Microbiol.">
        <title>The Global Catalogue of Microorganisms (GCM) 10K type strain sequencing project: providing services to taxonomists for standard genome sequencing and annotation.</title>
        <authorList>
            <consortium name="The Broad Institute Genomics Platform"/>
            <consortium name="The Broad Institute Genome Sequencing Center for Infectious Disease"/>
            <person name="Wu L."/>
            <person name="Ma J."/>
        </authorList>
    </citation>
    <scope>NUCLEOTIDE SEQUENCE [LARGE SCALE GENOMIC DNA]</scope>
    <source>
        <strain evidence="1 2">JCM 3325</strain>
    </source>
</reference>
<dbReference type="RefSeq" id="WP_344591228.1">
    <property type="nucleotide sequence ID" value="NZ_BAAARW010000016.1"/>
</dbReference>
<gene>
    <name evidence="1" type="ORF">GCM10010191_44230</name>
</gene>
<proteinExistence type="predicted"/>
<evidence type="ECO:0000313" key="2">
    <source>
        <dbReference type="Proteomes" id="UP001501231"/>
    </source>
</evidence>
<protein>
    <recommendedName>
        <fullName evidence="3">PH domain-containing protein</fullName>
    </recommendedName>
</protein>
<evidence type="ECO:0008006" key="3">
    <source>
        <dbReference type="Google" id="ProtNLM"/>
    </source>
</evidence>
<dbReference type="Proteomes" id="UP001501231">
    <property type="component" value="Unassembled WGS sequence"/>
</dbReference>
<sequence>MDKKTHLDNQSLIRLRVDFVGHRIFRAVRSDGRLGEWVATLRDSKAGVDPTVMRGTADELRAALVEEAEQARRERERFW</sequence>
<keyword evidence="2" id="KW-1185">Reference proteome</keyword>